<feature type="transmembrane region" description="Helical" evidence="1">
    <location>
        <begin position="642"/>
        <end position="662"/>
    </location>
</feature>
<dbReference type="Pfam" id="PF01757">
    <property type="entry name" value="Acyl_transf_3"/>
    <property type="match status" value="1"/>
</dbReference>
<dbReference type="GO" id="GO:0016747">
    <property type="term" value="F:acyltransferase activity, transferring groups other than amino-acyl groups"/>
    <property type="evidence" value="ECO:0007669"/>
    <property type="project" value="InterPro"/>
</dbReference>
<evidence type="ECO:0000313" key="4">
    <source>
        <dbReference type="Proteomes" id="UP000835206"/>
    </source>
</evidence>
<feature type="transmembrane region" description="Helical" evidence="1">
    <location>
        <begin position="324"/>
        <end position="344"/>
    </location>
</feature>
<keyword evidence="4" id="KW-1185">Reference proteome</keyword>
<feature type="domain" description="Nose resistant-to-fluoxetine protein N-terminal" evidence="3">
    <location>
        <begin position="52"/>
        <end position="207"/>
    </location>
</feature>
<feature type="signal peptide" evidence="2">
    <location>
        <begin position="1"/>
        <end position="26"/>
    </location>
</feature>
<feature type="transmembrane region" description="Helical" evidence="1">
    <location>
        <begin position="611"/>
        <end position="630"/>
    </location>
</feature>
<keyword evidence="1" id="KW-0472">Membrane</keyword>
<feature type="transmembrane region" description="Helical" evidence="1">
    <location>
        <begin position="218"/>
        <end position="238"/>
    </location>
</feature>
<feature type="transmembrane region" description="Helical" evidence="1">
    <location>
        <begin position="411"/>
        <end position="431"/>
    </location>
</feature>
<dbReference type="Pfam" id="PF20146">
    <property type="entry name" value="NRF"/>
    <property type="match status" value="1"/>
</dbReference>
<dbReference type="RefSeq" id="XP_012176310.1">
    <property type="nucleotide sequence ID" value="XM_012320920.3"/>
</dbReference>
<keyword evidence="1" id="KW-1133">Transmembrane helix</keyword>
<dbReference type="InterPro" id="IPR006621">
    <property type="entry name" value="Nose-resist-to-fluoxetine_N"/>
</dbReference>
<feature type="transmembrane region" description="Helical" evidence="1">
    <location>
        <begin position="573"/>
        <end position="591"/>
    </location>
</feature>
<evidence type="ECO:0000256" key="2">
    <source>
        <dbReference type="SAM" id="SignalP"/>
    </source>
</evidence>
<keyword evidence="1" id="KW-0812">Transmembrane</keyword>
<name>A0A9B2K0T3_BOMTE</name>
<sequence length="725" mass="83234">MKYGNISSWIWLSLLSLTTIYVTTQATMLDSVTMRKVLPAYAILENADLLNSSRCRTEIDEFRNAVNNQILWGLRALDTSGVPPGGFLNGHNHWLGDHLACISLSQNRTLFIAENKLKNNTRYRNPNEEHPPFEFRFFIGRMRHSSTMQYHQALPNEDLVTLGLCLPASCTKHDVATMLDKVLHNKTLFIGELFTINFRLQEVTDLVNDYQWLLSSKMISIIGVLLLLFTTVTAATVYDISVHRNHVNSEKKIIRLQDGNTEELKNVRKVKCKTSDDGPAPSESRQQNHMNQYLLCFSLLRNARHLFQIKESTEPLRIFYGMRVLGMLWIILGHLIMFGFHVMANKSLYYMRNDEVLMKIINNPTFPVDTFFFMSGFLSSYIFLKEKQKMKRTLSITERANMFIQVIIKRYIRLTPAYFIVILISILNFTWHDHVSALLPYEDPSEKCSKYWWTNILYINNFYHWNDVCLIWSWYLPNDMQFSVFGTLLLMLSITHYNIATGLGVLSIILSIVTVAYTGYTINYQHSITAIYKAGTDIYIRPWCRISPYLIGMATCQLLTKCDFKLHLSKKTLIIGWILATLCNGTILFGFDNKNVSLSLSILYLSLSRVGWTLGIAWVVVVCTTSHAGIVKKILSLDIFVILSKFTYGAYLLNPIFILSVLSSRYYPFYIDNVTIGTLFIAIVVCSFIASILLFVTVEMPFASLLKLCNGAPKKRKEVDGDKFL</sequence>
<dbReference type="InterPro" id="IPR002656">
    <property type="entry name" value="Acyl_transf_3_dom"/>
</dbReference>
<gene>
    <name evidence="5" type="primary">LOC100644360</name>
</gene>
<dbReference type="PANTHER" id="PTHR11161">
    <property type="entry name" value="O-ACYLTRANSFERASE"/>
    <property type="match status" value="1"/>
</dbReference>
<accession>A0A9B2K0T3</accession>
<organism evidence="4 5">
    <name type="scientific">Bombus terrestris</name>
    <name type="common">Buff-tailed bumblebee</name>
    <name type="synonym">Apis terrestris</name>
    <dbReference type="NCBI Taxonomy" id="30195"/>
    <lineage>
        <taxon>Eukaryota</taxon>
        <taxon>Metazoa</taxon>
        <taxon>Ecdysozoa</taxon>
        <taxon>Arthropoda</taxon>
        <taxon>Hexapoda</taxon>
        <taxon>Insecta</taxon>
        <taxon>Pterygota</taxon>
        <taxon>Neoptera</taxon>
        <taxon>Endopterygota</taxon>
        <taxon>Hymenoptera</taxon>
        <taxon>Apocrita</taxon>
        <taxon>Aculeata</taxon>
        <taxon>Apoidea</taxon>
        <taxon>Anthophila</taxon>
        <taxon>Apidae</taxon>
        <taxon>Bombus</taxon>
        <taxon>Bombus</taxon>
    </lineage>
</organism>
<dbReference type="KEGG" id="bter:100644360"/>
<proteinExistence type="predicted"/>
<dbReference type="InterPro" id="IPR052728">
    <property type="entry name" value="O2_lipid_transport_reg"/>
</dbReference>
<dbReference type="GeneID" id="100644360"/>
<dbReference type="OrthoDB" id="207378at2759"/>
<dbReference type="SMART" id="SM00703">
    <property type="entry name" value="NRF"/>
    <property type="match status" value="1"/>
</dbReference>
<evidence type="ECO:0000256" key="1">
    <source>
        <dbReference type="SAM" id="Phobius"/>
    </source>
</evidence>
<feature type="transmembrane region" description="Helical" evidence="1">
    <location>
        <begin position="674"/>
        <end position="698"/>
    </location>
</feature>
<reference evidence="5" key="1">
    <citation type="submission" date="2025-08" db="UniProtKB">
        <authorList>
            <consortium name="RefSeq"/>
        </authorList>
    </citation>
    <scope>IDENTIFICATION</scope>
</reference>
<feature type="transmembrane region" description="Helical" evidence="1">
    <location>
        <begin position="364"/>
        <end position="384"/>
    </location>
</feature>
<protein>
    <submittedName>
        <fullName evidence="5">Nose resistant to fluoxetine protein 6 isoform X1</fullName>
    </submittedName>
</protein>
<dbReference type="PANTHER" id="PTHR11161:SF72">
    <property type="entry name" value="FI21449P1"/>
    <property type="match status" value="1"/>
</dbReference>
<keyword evidence="2" id="KW-0732">Signal</keyword>
<dbReference type="Proteomes" id="UP000835206">
    <property type="component" value="Chromosome 3"/>
</dbReference>
<dbReference type="AlphaFoldDB" id="A0A9B2K0T3"/>
<feature type="chain" id="PRO_5039301095" evidence="2">
    <location>
        <begin position="27"/>
        <end position="725"/>
    </location>
</feature>
<feature type="transmembrane region" description="Helical" evidence="1">
    <location>
        <begin position="505"/>
        <end position="523"/>
    </location>
</feature>
<evidence type="ECO:0000313" key="5">
    <source>
        <dbReference type="RefSeq" id="XP_012176310.1"/>
    </source>
</evidence>
<evidence type="ECO:0000259" key="3">
    <source>
        <dbReference type="SMART" id="SM00703"/>
    </source>
</evidence>